<organism evidence="1 2">
    <name type="scientific">Mucilaginibacter psychrotolerans</name>
    <dbReference type="NCBI Taxonomy" id="1524096"/>
    <lineage>
        <taxon>Bacteria</taxon>
        <taxon>Pseudomonadati</taxon>
        <taxon>Bacteroidota</taxon>
        <taxon>Sphingobacteriia</taxon>
        <taxon>Sphingobacteriales</taxon>
        <taxon>Sphingobacteriaceae</taxon>
        <taxon>Mucilaginibacter</taxon>
    </lineage>
</organism>
<keyword evidence="2" id="KW-1185">Reference proteome</keyword>
<dbReference type="AlphaFoldDB" id="A0A4Y8SPE5"/>
<accession>A0A4Y8SPE5</accession>
<evidence type="ECO:0000313" key="2">
    <source>
        <dbReference type="Proteomes" id="UP000297540"/>
    </source>
</evidence>
<sequence length="184" mass="20647">MTFKLGDFFPKKTVDEPFLGLNDPRWEELEGGYRGVCYDASKALKRLEAACNVYQTQEIYLELWVELHHQGDVGIASYYAVPHMVRIAKENGIIDWNVLGLVSLIEIQRHKDNPTIPKALYTTYQNTLSELSGIAASILSENWDLSTASAALTAIAIAKGHIKLGNAIQNLDSEDQIDEFLDQY</sequence>
<evidence type="ECO:0000313" key="1">
    <source>
        <dbReference type="EMBL" id="TFF40798.1"/>
    </source>
</evidence>
<dbReference type="Proteomes" id="UP000297540">
    <property type="component" value="Unassembled WGS sequence"/>
</dbReference>
<name>A0A4Y8SPE5_9SPHI</name>
<comment type="caution">
    <text evidence="1">The sequence shown here is derived from an EMBL/GenBank/DDBJ whole genome shotgun (WGS) entry which is preliminary data.</text>
</comment>
<dbReference type="EMBL" id="SOZE01000001">
    <property type="protein sequence ID" value="TFF40798.1"/>
    <property type="molecule type" value="Genomic_DNA"/>
</dbReference>
<reference evidence="1 2" key="1">
    <citation type="journal article" date="2017" name="Int. J. Syst. Evol. Microbiol.">
        <title>Mucilaginibacterpsychrotolerans sp. nov., isolated from peatlands.</title>
        <authorList>
            <person name="Deng Y."/>
            <person name="Shen L."/>
            <person name="Xu B."/>
            <person name="Liu Y."/>
            <person name="Gu Z."/>
            <person name="Liu H."/>
            <person name="Zhou Y."/>
        </authorList>
    </citation>
    <scope>NUCLEOTIDE SEQUENCE [LARGE SCALE GENOMIC DNA]</scope>
    <source>
        <strain evidence="1 2">NH7-4</strain>
    </source>
</reference>
<dbReference type="RefSeq" id="WP_133229711.1">
    <property type="nucleotide sequence ID" value="NZ_SOZE01000001.1"/>
</dbReference>
<gene>
    <name evidence="1" type="ORF">E2R66_01055</name>
</gene>
<dbReference type="OrthoDB" id="796912at2"/>
<proteinExistence type="predicted"/>
<protein>
    <submittedName>
        <fullName evidence="1">Uncharacterized protein</fullName>
    </submittedName>
</protein>